<dbReference type="InterPro" id="IPR050170">
    <property type="entry name" value="TruD_pseudoU_synthase"/>
</dbReference>
<evidence type="ECO:0000313" key="2">
    <source>
        <dbReference type="EMBL" id="VTP60492.1"/>
    </source>
</evidence>
<name>A0A4U9HA32_SERRU</name>
<sequence>MDMANLTWLHGQPQASGVLKANPEDFVVVEDLGFTPDGEGEHLLVNIRKNGCNTQFVADYLARFAGVHGRAVSYAGLKDRHAVTEQWFCLHLPARRRPTSAVSNWRAAKCSPPPVTAVSCALAR</sequence>
<dbReference type="InterPro" id="IPR020119">
    <property type="entry name" value="PsdUridine_synth_TruD_CS"/>
</dbReference>
<dbReference type="Pfam" id="PF01142">
    <property type="entry name" value="TruD"/>
    <property type="match status" value="1"/>
</dbReference>
<dbReference type="InterPro" id="IPR042214">
    <property type="entry name" value="TruD_catalytic"/>
</dbReference>
<dbReference type="PANTHER" id="PTHR47811">
    <property type="entry name" value="TRNA PSEUDOURIDINE SYNTHASE D"/>
    <property type="match status" value="1"/>
</dbReference>
<dbReference type="Proteomes" id="UP000307968">
    <property type="component" value="Chromosome"/>
</dbReference>
<dbReference type="InterPro" id="IPR020103">
    <property type="entry name" value="PsdUridine_synth_cat_dom_sf"/>
</dbReference>
<dbReference type="SUPFAM" id="SSF55120">
    <property type="entry name" value="Pseudouridine synthase"/>
    <property type="match status" value="1"/>
</dbReference>
<dbReference type="GO" id="GO:0160150">
    <property type="term" value="F:tRNA pseudouridine(13) synthase activity"/>
    <property type="evidence" value="ECO:0007669"/>
    <property type="project" value="UniProtKB-EC"/>
</dbReference>
<keyword evidence="2" id="KW-0413">Isomerase</keyword>
<dbReference type="GO" id="GO:0001522">
    <property type="term" value="P:pseudouridine synthesis"/>
    <property type="evidence" value="ECO:0007669"/>
    <property type="project" value="InterPro"/>
</dbReference>
<evidence type="ECO:0000313" key="3">
    <source>
        <dbReference type="Proteomes" id="UP000307968"/>
    </source>
</evidence>
<protein>
    <submittedName>
        <fullName evidence="2">tRNA pseudouridine synthase D</fullName>
        <ecNumber evidence="2">5.4.99.27</ecNumber>
    </submittedName>
</protein>
<dbReference type="AlphaFoldDB" id="A0A4U9HA32"/>
<proteinExistence type="predicted"/>
<dbReference type="EC" id="5.4.99.27" evidence="2"/>
<dbReference type="Gene3D" id="3.30.2350.20">
    <property type="entry name" value="TruD, catalytic domain"/>
    <property type="match status" value="1"/>
</dbReference>
<dbReference type="GO" id="GO:0008033">
    <property type="term" value="P:tRNA processing"/>
    <property type="evidence" value="ECO:0007669"/>
    <property type="project" value="UniProtKB-KW"/>
</dbReference>
<organism evidence="2 3">
    <name type="scientific">Serratia rubidaea</name>
    <name type="common">Serratia marinorubra</name>
    <dbReference type="NCBI Taxonomy" id="61652"/>
    <lineage>
        <taxon>Bacteria</taxon>
        <taxon>Pseudomonadati</taxon>
        <taxon>Pseudomonadota</taxon>
        <taxon>Gammaproteobacteria</taxon>
        <taxon>Enterobacterales</taxon>
        <taxon>Yersiniaceae</taxon>
        <taxon>Serratia</taxon>
    </lineage>
</organism>
<dbReference type="PROSITE" id="PS01268">
    <property type="entry name" value="UPF0024"/>
    <property type="match status" value="1"/>
</dbReference>
<evidence type="ECO:0000256" key="1">
    <source>
        <dbReference type="ARBA" id="ARBA00022694"/>
    </source>
</evidence>
<dbReference type="EMBL" id="LR590463">
    <property type="protein sequence ID" value="VTP60492.1"/>
    <property type="molecule type" value="Genomic_DNA"/>
</dbReference>
<accession>A0A4U9HA32</accession>
<dbReference type="PANTHER" id="PTHR47811:SF1">
    <property type="entry name" value="TRNA PSEUDOURIDINE SYNTHASE D"/>
    <property type="match status" value="1"/>
</dbReference>
<keyword evidence="1" id="KW-0819">tRNA processing</keyword>
<dbReference type="GO" id="GO:0005829">
    <property type="term" value="C:cytosol"/>
    <property type="evidence" value="ECO:0007669"/>
    <property type="project" value="TreeGrafter"/>
</dbReference>
<dbReference type="GO" id="GO:0003723">
    <property type="term" value="F:RNA binding"/>
    <property type="evidence" value="ECO:0007669"/>
    <property type="project" value="InterPro"/>
</dbReference>
<reference evidence="2 3" key="1">
    <citation type="submission" date="2019-05" db="EMBL/GenBank/DDBJ databases">
        <authorList>
            <consortium name="Pathogen Informatics"/>
        </authorList>
    </citation>
    <scope>NUCLEOTIDE SEQUENCE [LARGE SCALE GENOMIC DNA]</scope>
    <source>
        <strain evidence="2 3">NCTC12971</strain>
    </source>
</reference>
<gene>
    <name evidence="2" type="primary">truD_1</name>
    <name evidence="2" type="ORF">NCTC12971_00963</name>
</gene>
<dbReference type="InterPro" id="IPR001656">
    <property type="entry name" value="PsdUridine_synth_TruD"/>
</dbReference>